<protein>
    <submittedName>
        <fullName evidence="2">HD domain-containing protein</fullName>
    </submittedName>
</protein>
<dbReference type="AlphaFoldDB" id="A0A419VUA7"/>
<evidence type="ECO:0000313" key="2">
    <source>
        <dbReference type="EMBL" id="RKD85079.1"/>
    </source>
</evidence>
<dbReference type="Pfam" id="PF13328">
    <property type="entry name" value="HD_4"/>
    <property type="match status" value="1"/>
</dbReference>
<dbReference type="InterPro" id="IPR052194">
    <property type="entry name" value="MESH1"/>
</dbReference>
<dbReference type="RefSeq" id="WP_120275729.1">
    <property type="nucleotide sequence ID" value="NZ_RAPN01000006.1"/>
</dbReference>
<dbReference type="EMBL" id="RAPN01000006">
    <property type="protein sequence ID" value="RKD85079.1"/>
    <property type="molecule type" value="Genomic_DNA"/>
</dbReference>
<dbReference type="SUPFAM" id="SSF109604">
    <property type="entry name" value="HD-domain/PDEase-like"/>
    <property type="match status" value="1"/>
</dbReference>
<proteinExistence type="predicted"/>
<keyword evidence="1" id="KW-0175">Coiled coil</keyword>
<organism evidence="2 3">
    <name type="scientific">Mangrovibacterium diazotrophicum</name>
    <dbReference type="NCBI Taxonomy" id="1261403"/>
    <lineage>
        <taxon>Bacteria</taxon>
        <taxon>Pseudomonadati</taxon>
        <taxon>Bacteroidota</taxon>
        <taxon>Bacteroidia</taxon>
        <taxon>Marinilabiliales</taxon>
        <taxon>Prolixibacteraceae</taxon>
        <taxon>Mangrovibacterium</taxon>
    </lineage>
</organism>
<dbReference type="PANTHER" id="PTHR46246">
    <property type="entry name" value="GUANOSINE-3',5'-BIS(DIPHOSPHATE) 3'-PYROPHOSPHOHYDROLASE MESH1"/>
    <property type="match status" value="1"/>
</dbReference>
<name>A0A419VUA7_9BACT</name>
<feature type="coiled-coil region" evidence="1">
    <location>
        <begin position="58"/>
        <end position="172"/>
    </location>
</feature>
<evidence type="ECO:0000313" key="3">
    <source>
        <dbReference type="Proteomes" id="UP000283387"/>
    </source>
</evidence>
<sequence>MIQDKYQAAILFAGEKHKNQKMPGTDSNYLLHLSNVAMEVLLAYKEEQNFDVELAVQLALLHDTLEDTTTEFDELKAKFGDEVAQGVSALTKKKELSSKAEQMEDSLERINRLQKEVGIVKLADRITNLQEPPAYWTNEKKRSYRQEAERINEALERKNEFLNKRLEAKISDYEKYIG</sequence>
<dbReference type="GO" id="GO:0008893">
    <property type="term" value="F:guanosine-3',5'-bis(diphosphate) 3'-diphosphatase activity"/>
    <property type="evidence" value="ECO:0007669"/>
    <property type="project" value="TreeGrafter"/>
</dbReference>
<keyword evidence="3" id="KW-1185">Reference proteome</keyword>
<dbReference type="OrthoDB" id="9802385at2"/>
<dbReference type="Gene3D" id="1.10.3210.10">
    <property type="entry name" value="Hypothetical protein af1432"/>
    <property type="match status" value="1"/>
</dbReference>
<reference evidence="2 3" key="1">
    <citation type="submission" date="2018-09" db="EMBL/GenBank/DDBJ databases">
        <title>Genomic Encyclopedia of Archaeal and Bacterial Type Strains, Phase II (KMG-II): from individual species to whole genera.</title>
        <authorList>
            <person name="Goeker M."/>
        </authorList>
    </citation>
    <scope>NUCLEOTIDE SEQUENCE [LARGE SCALE GENOMIC DNA]</scope>
    <source>
        <strain evidence="2 3">DSM 27148</strain>
    </source>
</reference>
<dbReference type="Proteomes" id="UP000283387">
    <property type="component" value="Unassembled WGS sequence"/>
</dbReference>
<evidence type="ECO:0000256" key="1">
    <source>
        <dbReference type="SAM" id="Coils"/>
    </source>
</evidence>
<gene>
    <name evidence="2" type="ORF">BC643_4598</name>
</gene>
<comment type="caution">
    <text evidence="2">The sequence shown here is derived from an EMBL/GenBank/DDBJ whole genome shotgun (WGS) entry which is preliminary data.</text>
</comment>
<dbReference type="PANTHER" id="PTHR46246:SF1">
    <property type="entry name" value="GUANOSINE-3',5'-BIS(DIPHOSPHATE) 3'-PYROPHOSPHOHYDROLASE MESH1"/>
    <property type="match status" value="1"/>
</dbReference>
<accession>A0A419VUA7</accession>